<gene>
    <name evidence="1" type="ORF">M8T91_18625</name>
</gene>
<keyword evidence="2" id="KW-1185">Reference proteome</keyword>
<keyword evidence="1" id="KW-0614">Plasmid</keyword>
<accession>A0ABY9EFE5</accession>
<evidence type="ECO:0000313" key="1">
    <source>
        <dbReference type="EMBL" id="WKD51728.1"/>
    </source>
</evidence>
<name>A0ABY9EFE5_9GAMM</name>
<protein>
    <recommendedName>
        <fullName evidence="3">HK97 gp10 family phage protein</fullName>
    </recommendedName>
</protein>
<geneLocation type="plasmid" evidence="1 2">
    <name>unnamed</name>
</geneLocation>
<evidence type="ECO:0000313" key="2">
    <source>
        <dbReference type="Proteomes" id="UP001321520"/>
    </source>
</evidence>
<proteinExistence type="predicted"/>
<sequence length="246" mass="27421">MAELKLTFDASAFDQASKALQRQLPYAGAQALNTVAFRIRGEARAVMGRVFVNPTRLTLNSVLVDKATKRTGIARVYIRDQATKGTAPSKYLAPAVFGSSRNEKRFERALRYAGLLPAGMYVVPGEGARLNRHGNITAGTYSKILSQVRASSDSMQNATGSRRSKAKRGITKGYFVGKIEGTWGVWQRVGYKRRRSVRPILIFVNKKPNYRKRFPFFKVAEGIAQRHLLPELGKAMDRALASARRR</sequence>
<dbReference type="EMBL" id="CP098024">
    <property type="protein sequence ID" value="WKD51728.1"/>
    <property type="molecule type" value="Genomic_DNA"/>
</dbReference>
<evidence type="ECO:0008006" key="3">
    <source>
        <dbReference type="Google" id="ProtNLM"/>
    </source>
</evidence>
<reference evidence="1 2" key="1">
    <citation type="submission" date="2022-05" db="EMBL/GenBank/DDBJ databases">
        <title>Microbulbifer sp. nov., isolated from sponge.</title>
        <authorList>
            <person name="Gao L."/>
        </authorList>
    </citation>
    <scope>NUCLEOTIDE SEQUENCE [LARGE SCALE GENOMIC DNA]</scope>
    <source>
        <strain evidence="1 2">MI-G</strain>
        <plasmid evidence="1 2">unnamed</plasmid>
    </source>
</reference>
<dbReference type="RefSeq" id="WP_301419322.1">
    <property type="nucleotide sequence ID" value="NZ_CP098024.1"/>
</dbReference>
<organism evidence="1 2">
    <name type="scientific">Microbulbifer spongiae</name>
    <dbReference type="NCBI Taxonomy" id="2944933"/>
    <lineage>
        <taxon>Bacteria</taxon>
        <taxon>Pseudomonadati</taxon>
        <taxon>Pseudomonadota</taxon>
        <taxon>Gammaproteobacteria</taxon>
        <taxon>Cellvibrionales</taxon>
        <taxon>Microbulbiferaceae</taxon>
        <taxon>Microbulbifer</taxon>
    </lineage>
</organism>
<dbReference type="Proteomes" id="UP001321520">
    <property type="component" value="Plasmid unnamed"/>
</dbReference>